<feature type="compositionally biased region" description="Basic and acidic residues" evidence="1">
    <location>
        <begin position="526"/>
        <end position="539"/>
    </location>
</feature>
<keyword evidence="4" id="KW-1185">Reference proteome</keyword>
<dbReference type="PANTHER" id="PTHR48172">
    <property type="match status" value="1"/>
</dbReference>
<dbReference type="STRING" id="1168221.R7YPV2"/>
<dbReference type="GeneID" id="19900417"/>
<dbReference type="Pfam" id="PF06101">
    <property type="entry name" value="Vps62"/>
    <property type="match status" value="1"/>
</dbReference>
<name>R7YPV2_CONA1</name>
<dbReference type="RefSeq" id="XP_007779195.1">
    <property type="nucleotide sequence ID" value="XM_007781005.1"/>
</dbReference>
<feature type="region of interest" description="Disordered" evidence="1">
    <location>
        <begin position="196"/>
        <end position="297"/>
    </location>
</feature>
<feature type="compositionally biased region" description="Basic and acidic residues" evidence="1">
    <location>
        <begin position="276"/>
        <end position="293"/>
    </location>
</feature>
<dbReference type="InterPro" id="IPR009291">
    <property type="entry name" value="Vps62"/>
</dbReference>
<feature type="compositionally biased region" description="Basic and acidic residues" evidence="1">
    <location>
        <begin position="221"/>
        <end position="237"/>
    </location>
</feature>
<evidence type="ECO:0008006" key="5">
    <source>
        <dbReference type="Google" id="ProtNLM"/>
    </source>
</evidence>
<protein>
    <recommendedName>
        <fullName evidence="5">Vacuolar protein sorting-associated protein 62</fullName>
    </recommendedName>
</protein>
<dbReference type="AlphaFoldDB" id="R7YPV2"/>
<organism evidence="3 4">
    <name type="scientific">Coniosporium apollinis (strain CBS 100218)</name>
    <name type="common">Rock-inhabiting black yeast</name>
    <dbReference type="NCBI Taxonomy" id="1168221"/>
    <lineage>
        <taxon>Eukaryota</taxon>
        <taxon>Fungi</taxon>
        <taxon>Dikarya</taxon>
        <taxon>Ascomycota</taxon>
        <taxon>Pezizomycotina</taxon>
        <taxon>Dothideomycetes</taxon>
        <taxon>Dothideomycetes incertae sedis</taxon>
        <taxon>Coniosporium</taxon>
    </lineage>
</organism>
<dbReference type="OrthoDB" id="188042at2759"/>
<dbReference type="EMBL" id="JH767565">
    <property type="protein sequence ID" value="EON63878.1"/>
    <property type="molecule type" value="Genomic_DNA"/>
</dbReference>
<evidence type="ECO:0000256" key="2">
    <source>
        <dbReference type="SAM" id="SignalP"/>
    </source>
</evidence>
<dbReference type="PANTHER" id="PTHR48172:SF2">
    <property type="entry name" value="VACUOLAR PROTEIN SORTING PROTEIN 62"/>
    <property type="match status" value="1"/>
</dbReference>
<evidence type="ECO:0000256" key="1">
    <source>
        <dbReference type="SAM" id="MobiDB-lite"/>
    </source>
</evidence>
<accession>R7YPV2</accession>
<reference evidence="4" key="1">
    <citation type="submission" date="2012-06" db="EMBL/GenBank/DDBJ databases">
        <title>The genome sequence of Coniosporium apollinis CBS 100218.</title>
        <authorList>
            <consortium name="The Broad Institute Genome Sequencing Platform"/>
            <person name="Cuomo C."/>
            <person name="Gorbushina A."/>
            <person name="Noack S."/>
            <person name="Walker B."/>
            <person name="Young S.K."/>
            <person name="Zeng Q."/>
            <person name="Gargeya S."/>
            <person name="Fitzgerald M."/>
            <person name="Haas B."/>
            <person name="Abouelleil A."/>
            <person name="Alvarado L."/>
            <person name="Arachchi H.M."/>
            <person name="Berlin A.M."/>
            <person name="Chapman S.B."/>
            <person name="Goldberg J."/>
            <person name="Griggs A."/>
            <person name="Gujja S."/>
            <person name="Hansen M."/>
            <person name="Howarth C."/>
            <person name="Imamovic A."/>
            <person name="Larimer J."/>
            <person name="McCowan C."/>
            <person name="Montmayeur A."/>
            <person name="Murphy C."/>
            <person name="Neiman D."/>
            <person name="Pearson M."/>
            <person name="Priest M."/>
            <person name="Roberts A."/>
            <person name="Saif S."/>
            <person name="Shea T."/>
            <person name="Sisk P."/>
            <person name="Sykes S."/>
            <person name="Wortman J."/>
            <person name="Nusbaum C."/>
            <person name="Birren B."/>
        </authorList>
    </citation>
    <scope>NUCLEOTIDE SEQUENCE [LARGE SCALE GENOMIC DNA]</scope>
    <source>
        <strain evidence="4">CBS 100218</strain>
    </source>
</reference>
<dbReference type="OMA" id="FWPGDIA"/>
<feature type="signal peptide" evidence="2">
    <location>
        <begin position="1"/>
        <end position="25"/>
    </location>
</feature>
<feature type="region of interest" description="Disordered" evidence="1">
    <location>
        <begin position="511"/>
        <end position="539"/>
    </location>
</feature>
<dbReference type="Proteomes" id="UP000016924">
    <property type="component" value="Unassembled WGS sequence"/>
</dbReference>
<evidence type="ECO:0000313" key="4">
    <source>
        <dbReference type="Proteomes" id="UP000016924"/>
    </source>
</evidence>
<sequence>MPRLRGRRLPCAIVSTLISLATISGLYQNLGPRPPPLEGAQEVRWIASSNSWVDRKACKWFGVCGASHLSRKGWTSKTSNEIEAGKQGLLGGARTKDEMDLSDFWISGESRPEDWSQDERVLRKIPKYVFDYAPLVHLYSGEQFWPCDIAEHLLHTRPYRNYTPIYGEPSHNLTDLDSLNKYGRWTYLQSVDNVEDRPDWLGGEQNIPSTPHSGDGDDDEHSPGREWPDKELPHDGADETWYNVGVGDTEDKGGVRPLPAGSPVPIPIDREEEEQTDHTGRKRSQERQVDRRTAGGRSDAPAVLVVVDKGNNVTDAFWFYFYSYNLGNVVLNVRFGNHVGDWEHSVIRFQNGEPKAIFWSEHNLGQAYTYDAVEKIGKRPVGYIATGTHAMYASPGAHPYVLPWGLLHDQTDRGPLWDPLLNTHAYTYDYLNDTLRASTRTPLAPTNWFYFSGHWGDKFYPLSDPRQYRFAGQYHYVTGPLGPRFKNLGRQRVCQGNMECRLRNWIGPGGAGVSDGAGDGEEVSGEDTKVRLAEPQKET</sequence>
<evidence type="ECO:0000313" key="3">
    <source>
        <dbReference type="EMBL" id="EON63878.1"/>
    </source>
</evidence>
<dbReference type="eggNOG" id="ENOG502RJPB">
    <property type="taxonomic scope" value="Eukaryota"/>
</dbReference>
<keyword evidence="2" id="KW-0732">Signal</keyword>
<dbReference type="HOGENOM" id="CLU_024079_4_0_1"/>
<feature type="chain" id="PRO_5004449980" description="Vacuolar protein sorting-associated protein 62" evidence="2">
    <location>
        <begin position="26"/>
        <end position="539"/>
    </location>
</feature>
<proteinExistence type="predicted"/>
<gene>
    <name evidence="3" type="ORF">W97_03106</name>
</gene>